<dbReference type="STRING" id="36849.OXPF_03590"/>
<protein>
    <submittedName>
        <fullName evidence="4">Thioredoxin reductase</fullName>
        <ecNumber evidence="4">1.8.1.9</ecNumber>
    </submittedName>
</protein>
<keyword evidence="1" id="KW-0285">Flavoprotein</keyword>
<dbReference type="InterPro" id="IPR023753">
    <property type="entry name" value="FAD/NAD-binding_dom"/>
</dbReference>
<accession>A0A0P8WDB8</accession>
<dbReference type="Gene3D" id="3.50.50.60">
    <property type="entry name" value="FAD/NAD(P)-binding domain"/>
    <property type="match status" value="2"/>
</dbReference>
<dbReference type="EMBL" id="LKET01000016">
    <property type="protein sequence ID" value="KPU45891.1"/>
    <property type="molecule type" value="Genomic_DNA"/>
</dbReference>
<dbReference type="PRINTS" id="PR00368">
    <property type="entry name" value="FADPNR"/>
</dbReference>
<dbReference type="PANTHER" id="PTHR48105">
    <property type="entry name" value="THIOREDOXIN REDUCTASE 1-RELATED-RELATED"/>
    <property type="match status" value="1"/>
</dbReference>
<dbReference type="InterPro" id="IPR050097">
    <property type="entry name" value="Ferredoxin-NADP_redctase_2"/>
</dbReference>
<evidence type="ECO:0000256" key="1">
    <source>
        <dbReference type="ARBA" id="ARBA00022630"/>
    </source>
</evidence>
<dbReference type="AlphaFoldDB" id="A0A0P8WDB8"/>
<proteinExistence type="predicted"/>
<evidence type="ECO:0000313" key="5">
    <source>
        <dbReference type="Proteomes" id="UP000050326"/>
    </source>
</evidence>
<feature type="domain" description="FAD/NAD(P)-binding" evidence="3">
    <location>
        <begin position="5"/>
        <end position="274"/>
    </location>
</feature>
<dbReference type="OrthoDB" id="9806179at2"/>
<dbReference type="SUPFAM" id="SSF51905">
    <property type="entry name" value="FAD/NAD(P)-binding domain"/>
    <property type="match status" value="1"/>
</dbReference>
<gene>
    <name evidence="4" type="primary">trxB_1</name>
    <name evidence="4" type="ORF">OXPF_03590</name>
</gene>
<evidence type="ECO:0000256" key="2">
    <source>
        <dbReference type="ARBA" id="ARBA00023002"/>
    </source>
</evidence>
<dbReference type="RefSeq" id="WP_054873510.1">
    <property type="nucleotide sequence ID" value="NZ_LKET01000016.1"/>
</dbReference>
<sequence length="290" mass="31667">MNDVFDVIIIGKGPAGISASLYTSRANLKTLIIGEAGSLSKAHLIDNYFGFENGISGSELLKQGENQAKRLGTGIIEDQVIALEFDYVDKYTVKTGKGTYHSNAVLLATGSQKKSIIIENIDKFEGKGIHYCTTCDGFFYKGKKVAILGYNEYAKNELEEMKHFTEDITLLTNGNKKTVDFEGVKIFEGKLKSLNGGEFLESIIFEDGNEEKFDAVFIAYGTASSVDFARKLGVIIKDGTVEVDDEQKTNLKGLYAAGDCAGTIKQVSVSVGQGAIAGLKIIEYIRNFRR</sequence>
<name>A0A0P8WDB8_9CLOT</name>
<dbReference type="Proteomes" id="UP000050326">
    <property type="component" value="Unassembled WGS sequence"/>
</dbReference>
<dbReference type="GO" id="GO:0004791">
    <property type="term" value="F:thioredoxin-disulfide reductase (NADPH) activity"/>
    <property type="evidence" value="ECO:0007669"/>
    <property type="project" value="UniProtKB-EC"/>
</dbReference>
<organism evidence="4 5">
    <name type="scientific">Oxobacter pfennigii</name>
    <dbReference type="NCBI Taxonomy" id="36849"/>
    <lineage>
        <taxon>Bacteria</taxon>
        <taxon>Bacillati</taxon>
        <taxon>Bacillota</taxon>
        <taxon>Clostridia</taxon>
        <taxon>Eubacteriales</taxon>
        <taxon>Clostridiaceae</taxon>
        <taxon>Oxobacter</taxon>
    </lineage>
</organism>
<dbReference type="PRINTS" id="PR00469">
    <property type="entry name" value="PNDRDTASEII"/>
</dbReference>
<evidence type="ECO:0000259" key="3">
    <source>
        <dbReference type="Pfam" id="PF07992"/>
    </source>
</evidence>
<comment type="caution">
    <text evidence="4">The sequence shown here is derived from an EMBL/GenBank/DDBJ whole genome shotgun (WGS) entry which is preliminary data.</text>
</comment>
<keyword evidence="2 4" id="KW-0560">Oxidoreductase</keyword>
<dbReference type="PATRIC" id="fig|36849.3.peg.389"/>
<dbReference type="EC" id="1.8.1.9" evidence="4"/>
<dbReference type="Pfam" id="PF07992">
    <property type="entry name" value="Pyr_redox_2"/>
    <property type="match status" value="1"/>
</dbReference>
<keyword evidence="5" id="KW-1185">Reference proteome</keyword>
<evidence type="ECO:0000313" key="4">
    <source>
        <dbReference type="EMBL" id="KPU45891.1"/>
    </source>
</evidence>
<reference evidence="4 5" key="1">
    <citation type="submission" date="2015-09" db="EMBL/GenBank/DDBJ databases">
        <title>Genome sequence of Oxobacter pfennigii DSM 3222.</title>
        <authorList>
            <person name="Poehlein A."/>
            <person name="Bengelsdorf F.R."/>
            <person name="Schiel-Bengelsdorf B."/>
            <person name="Duerre P."/>
            <person name="Daniel R."/>
        </authorList>
    </citation>
    <scope>NUCLEOTIDE SEQUENCE [LARGE SCALE GENOMIC DNA]</scope>
    <source>
        <strain evidence="4 5">DSM 3222</strain>
    </source>
</reference>
<dbReference type="InterPro" id="IPR036188">
    <property type="entry name" value="FAD/NAD-bd_sf"/>
</dbReference>